<evidence type="ECO:0000313" key="8">
    <source>
        <dbReference type="Proteomes" id="UP000219285"/>
    </source>
</evidence>
<comment type="function">
    <text evidence="4">Involved in the assembly of lipopolysaccharide (LPS). Required for the translocation of LPS from the inner membrane to the outer membrane. May form a bridge between the inner membrane and the outer membrane, via interactions with LptC and LptD, thereby facilitating LPS transfer across the periplasm.</text>
</comment>
<dbReference type="EMBL" id="CP052766">
    <property type="protein sequence ID" value="QJR80246.1"/>
    <property type="molecule type" value="Genomic_DNA"/>
</dbReference>
<comment type="subcellular location">
    <subcellularLocation>
        <location evidence="4">Periplasm</location>
    </subcellularLocation>
</comment>
<evidence type="ECO:0000256" key="2">
    <source>
        <dbReference type="ARBA" id="ARBA00022729"/>
    </source>
</evidence>
<keyword evidence="8" id="KW-1185">Reference proteome</keyword>
<dbReference type="InterPro" id="IPR005653">
    <property type="entry name" value="OstA-like_N"/>
</dbReference>
<dbReference type="GO" id="GO:0015920">
    <property type="term" value="P:lipopolysaccharide transport"/>
    <property type="evidence" value="ECO:0007669"/>
    <property type="project" value="UniProtKB-UniRule"/>
</dbReference>
<feature type="signal peptide" evidence="4">
    <location>
        <begin position="1"/>
        <end position="24"/>
    </location>
</feature>
<evidence type="ECO:0000256" key="3">
    <source>
        <dbReference type="ARBA" id="ARBA00022764"/>
    </source>
</evidence>
<dbReference type="GO" id="GO:0001530">
    <property type="term" value="F:lipopolysaccharide binding"/>
    <property type="evidence" value="ECO:0007669"/>
    <property type="project" value="InterPro"/>
</dbReference>
<evidence type="ECO:0000256" key="5">
    <source>
        <dbReference type="SAM" id="MobiDB-lite"/>
    </source>
</evidence>
<feature type="region of interest" description="Disordered" evidence="5">
    <location>
        <begin position="146"/>
        <end position="194"/>
    </location>
</feature>
<dbReference type="PANTHER" id="PTHR36504:SF1">
    <property type="entry name" value="LIPOPOLYSACCHARIDE EXPORT SYSTEM PROTEIN LPTA"/>
    <property type="match status" value="1"/>
</dbReference>
<keyword evidence="3 4" id="KW-0574">Periplasm</keyword>
<dbReference type="PANTHER" id="PTHR36504">
    <property type="entry name" value="LIPOPOLYSACCHARIDE EXPORT SYSTEM PROTEIN LPTA"/>
    <property type="match status" value="1"/>
</dbReference>
<dbReference type="GO" id="GO:0009279">
    <property type="term" value="C:cell outer membrane"/>
    <property type="evidence" value="ECO:0007669"/>
    <property type="project" value="TreeGrafter"/>
</dbReference>
<evidence type="ECO:0000256" key="1">
    <source>
        <dbReference type="ARBA" id="ARBA00022448"/>
    </source>
</evidence>
<dbReference type="GO" id="GO:0017089">
    <property type="term" value="F:glycolipid transfer activity"/>
    <property type="evidence" value="ECO:0007669"/>
    <property type="project" value="TreeGrafter"/>
</dbReference>
<dbReference type="Pfam" id="PF03968">
    <property type="entry name" value="LptD_N"/>
    <property type="match status" value="1"/>
</dbReference>
<proteinExistence type="inferred from homology"/>
<evidence type="ECO:0000256" key="4">
    <source>
        <dbReference type="HAMAP-Rule" id="MF_01914"/>
    </source>
</evidence>
<organism evidence="7 8">
    <name type="scientific">Alteromonas pelagimontana</name>
    <dbReference type="NCBI Taxonomy" id="1858656"/>
    <lineage>
        <taxon>Bacteria</taxon>
        <taxon>Pseudomonadati</taxon>
        <taxon>Pseudomonadota</taxon>
        <taxon>Gammaproteobacteria</taxon>
        <taxon>Alteromonadales</taxon>
        <taxon>Alteromonadaceae</taxon>
        <taxon>Alteromonas/Salinimonas group</taxon>
        <taxon>Alteromonas</taxon>
    </lineage>
</organism>
<dbReference type="GO" id="GO:0043165">
    <property type="term" value="P:Gram-negative-bacterium-type cell outer membrane assembly"/>
    <property type="evidence" value="ECO:0007669"/>
    <property type="project" value="UniProtKB-UniRule"/>
</dbReference>
<dbReference type="InterPro" id="IPR014340">
    <property type="entry name" value="LptA"/>
</dbReference>
<dbReference type="GO" id="GO:0030288">
    <property type="term" value="C:outer membrane-bounded periplasmic space"/>
    <property type="evidence" value="ECO:0007669"/>
    <property type="project" value="TreeGrafter"/>
</dbReference>
<keyword evidence="1 4" id="KW-0813">Transport</keyword>
<feature type="compositionally biased region" description="Polar residues" evidence="5">
    <location>
        <begin position="146"/>
        <end position="158"/>
    </location>
</feature>
<dbReference type="RefSeq" id="WP_075608443.1">
    <property type="nucleotide sequence ID" value="NZ_CP052766.1"/>
</dbReference>
<dbReference type="Proteomes" id="UP000219285">
    <property type="component" value="Chromosome"/>
</dbReference>
<sequence precursor="true">MYKLFTLLTASIFASLLVATSALADVKDFGKPIKVDSKSQFIDGKNKTSVFKDNVRISQGTLVINADEVEVIASEGEGREVFIARGTPARYQQIMDDGTKVKASGNEIRYEVAKRTISLTGNAEIQQNDSVVKGDTITYDMAKEQLSATGGNESSPGRVTTVFRPDAVNSPKKSEGENQSEKPQENPESEESQK</sequence>
<feature type="domain" description="Organic solvent tolerance-like N-terminal" evidence="6">
    <location>
        <begin position="34"/>
        <end position="144"/>
    </location>
</feature>
<dbReference type="KEGG" id="apel:CA267_005380"/>
<feature type="compositionally biased region" description="Basic and acidic residues" evidence="5">
    <location>
        <begin position="172"/>
        <end position="194"/>
    </location>
</feature>
<dbReference type="HAMAP" id="MF_01914">
    <property type="entry name" value="LPS_assembly_LptA"/>
    <property type="match status" value="1"/>
</dbReference>
<comment type="similarity">
    <text evidence="4">Belongs to the LptA family.</text>
</comment>
<comment type="subunit">
    <text evidence="4">Component of the lipopolysaccharide transport and assembly complex.</text>
</comment>
<gene>
    <name evidence="4 7" type="primary">lptA</name>
    <name evidence="7" type="ORF">CA267_005380</name>
</gene>
<reference evidence="7 8" key="2">
    <citation type="submission" date="2020-04" db="EMBL/GenBank/DDBJ databases">
        <title>Complete genome sequence of Alteromonas pelagimontana 5.12T.</title>
        <authorList>
            <person name="Sinha R.K."/>
            <person name="Krishnan K.P."/>
            <person name="Kurian J.P."/>
        </authorList>
    </citation>
    <scope>NUCLEOTIDE SEQUENCE [LARGE SCALE GENOMIC DNA]</scope>
    <source>
        <strain evidence="7 8">5.12</strain>
    </source>
</reference>
<feature type="chain" id="PRO_5029076295" description="Lipopolysaccharide export system protein LptA" evidence="4">
    <location>
        <begin position="25"/>
        <end position="194"/>
    </location>
</feature>
<dbReference type="Gene3D" id="2.60.450.10">
    <property type="entry name" value="Lipopolysaccharide (LPS) transport protein A like domain"/>
    <property type="match status" value="1"/>
</dbReference>
<evidence type="ECO:0000313" key="7">
    <source>
        <dbReference type="EMBL" id="QJR80246.1"/>
    </source>
</evidence>
<dbReference type="NCBIfam" id="TIGR03002">
    <property type="entry name" value="outer_YhbN_LptA"/>
    <property type="match status" value="1"/>
</dbReference>
<dbReference type="AlphaFoldDB" id="A0A6M4MDM8"/>
<dbReference type="InterPro" id="IPR052037">
    <property type="entry name" value="LPS_export_LptA"/>
</dbReference>
<dbReference type="OrthoDB" id="5599500at2"/>
<reference evidence="8" key="1">
    <citation type="submission" date="2014-12" db="EMBL/GenBank/DDBJ databases">
        <title>Complete genome sequence of a multi-drug resistant Klebsiella pneumoniae.</title>
        <authorList>
            <person name="Hua X."/>
            <person name="Chen Q."/>
            <person name="Li X."/>
            <person name="Feng Y."/>
            <person name="Ruan Z."/>
            <person name="Yu Y."/>
        </authorList>
    </citation>
    <scope>NUCLEOTIDE SEQUENCE [LARGE SCALE GENOMIC DNA]</scope>
    <source>
        <strain evidence="8">5.12</strain>
    </source>
</reference>
<accession>A0A6M4MDM8</accession>
<protein>
    <recommendedName>
        <fullName evidence="4">Lipopolysaccharide export system protein LptA</fullName>
    </recommendedName>
</protein>
<name>A0A6M4MDM8_9ALTE</name>
<keyword evidence="2 4" id="KW-0732">Signal</keyword>
<evidence type="ECO:0000259" key="6">
    <source>
        <dbReference type="Pfam" id="PF03968"/>
    </source>
</evidence>